<evidence type="ECO:0000313" key="2">
    <source>
        <dbReference type="Proteomes" id="UP000734854"/>
    </source>
</evidence>
<accession>A0A8J5H8B9</accession>
<proteinExistence type="predicted"/>
<dbReference type="AlphaFoldDB" id="A0A8J5H8B9"/>
<dbReference type="Proteomes" id="UP000734854">
    <property type="component" value="Unassembled WGS sequence"/>
</dbReference>
<keyword evidence="2" id="KW-1185">Reference proteome</keyword>
<sequence length="181" mass="20686">MPIPPSAYLAIGCVAHPGNQPPPNHIVYCLHFDLVTSTKFSSCISLSSPSSRAPSAFSIWHVHYVVGSFYAHNSMDCPPSTESFDLHQILLCNPDDIYSKEIADKEPQYQQFEFLWMGYFENFIRNKLGCDMHLREFEQNSETTKFLQHNGHVSLFFPTPRFLDKLNVVANSRESSYYVAI</sequence>
<evidence type="ECO:0000313" key="1">
    <source>
        <dbReference type="EMBL" id="KAG6521404.1"/>
    </source>
</evidence>
<protein>
    <submittedName>
        <fullName evidence="1">Uncharacterized protein</fullName>
    </submittedName>
</protein>
<organism evidence="1 2">
    <name type="scientific">Zingiber officinale</name>
    <name type="common">Ginger</name>
    <name type="synonym">Amomum zingiber</name>
    <dbReference type="NCBI Taxonomy" id="94328"/>
    <lineage>
        <taxon>Eukaryota</taxon>
        <taxon>Viridiplantae</taxon>
        <taxon>Streptophyta</taxon>
        <taxon>Embryophyta</taxon>
        <taxon>Tracheophyta</taxon>
        <taxon>Spermatophyta</taxon>
        <taxon>Magnoliopsida</taxon>
        <taxon>Liliopsida</taxon>
        <taxon>Zingiberales</taxon>
        <taxon>Zingiberaceae</taxon>
        <taxon>Zingiber</taxon>
    </lineage>
</organism>
<name>A0A8J5H8B9_ZINOF</name>
<dbReference type="EMBL" id="JACMSC010000005">
    <property type="protein sequence ID" value="KAG6521404.1"/>
    <property type="molecule type" value="Genomic_DNA"/>
</dbReference>
<comment type="caution">
    <text evidence="1">The sequence shown here is derived from an EMBL/GenBank/DDBJ whole genome shotgun (WGS) entry which is preliminary data.</text>
</comment>
<reference evidence="1 2" key="1">
    <citation type="submission" date="2020-08" db="EMBL/GenBank/DDBJ databases">
        <title>Plant Genome Project.</title>
        <authorList>
            <person name="Zhang R.-G."/>
        </authorList>
    </citation>
    <scope>NUCLEOTIDE SEQUENCE [LARGE SCALE GENOMIC DNA]</scope>
    <source>
        <tissue evidence="1">Rhizome</tissue>
    </source>
</reference>
<gene>
    <name evidence="1" type="ORF">ZIOFF_018521</name>
</gene>